<dbReference type="PANTHER" id="PTHR30098:SF2">
    <property type="entry name" value="LEUCYL_PHENYLALANYL-TRNA--PROTEIN TRANSFERASE"/>
    <property type="match status" value="1"/>
</dbReference>
<protein>
    <submittedName>
        <fullName evidence="5">Uncharacterized protein</fullName>
    </submittedName>
</protein>
<dbReference type="RefSeq" id="XP_014154575.1">
    <property type="nucleotide sequence ID" value="XM_014299100.1"/>
</dbReference>
<dbReference type="AlphaFoldDB" id="A0A0L0FXJ6"/>
<name>A0A0L0FXJ6_9EUKA</name>
<dbReference type="Gene3D" id="3.40.630.70">
    <property type="entry name" value="Leucyl/phenylalanyl-tRNA-protein transferase, C-terminal domain"/>
    <property type="match status" value="1"/>
</dbReference>
<dbReference type="OrthoDB" id="2122564at2759"/>
<dbReference type="InterPro" id="IPR042203">
    <property type="entry name" value="Leu/Phe-tRNA_Trfase_C"/>
</dbReference>
<dbReference type="GeneID" id="25907491"/>
<evidence type="ECO:0000256" key="2">
    <source>
        <dbReference type="ARBA" id="ARBA00022679"/>
    </source>
</evidence>
<organism evidence="5 6">
    <name type="scientific">Sphaeroforma arctica JP610</name>
    <dbReference type="NCBI Taxonomy" id="667725"/>
    <lineage>
        <taxon>Eukaryota</taxon>
        <taxon>Ichthyosporea</taxon>
        <taxon>Ichthyophonida</taxon>
        <taxon>Sphaeroforma</taxon>
    </lineage>
</organism>
<feature type="region of interest" description="Disordered" evidence="4">
    <location>
        <begin position="76"/>
        <end position="100"/>
    </location>
</feature>
<keyword evidence="1" id="KW-0963">Cytoplasm</keyword>
<dbReference type="Pfam" id="PF03588">
    <property type="entry name" value="Leu_Phe_trans"/>
    <property type="match status" value="2"/>
</dbReference>
<dbReference type="InterPro" id="IPR004616">
    <property type="entry name" value="Leu/Phe-tRNA_Trfase"/>
</dbReference>
<dbReference type="InterPro" id="IPR016181">
    <property type="entry name" value="Acyl_CoA_acyltransferase"/>
</dbReference>
<dbReference type="GO" id="GO:0030163">
    <property type="term" value="P:protein catabolic process"/>
    <property type="evidence" value="ECO:0007669"/>
    <property type="project" value="InterPro"/>
</dbReference>
<keyword evidence="3" id="KW-0012">Acyltransferase</keyword>
<dbReference type="GO" id="GO:0008914">
    <property type="term" value="F:leucyl-tRNA--protein transferase activity"/>
    <property type="evidence" value="ECO:0007669"/>
    <property type="project" value="InterPro"/>
</dbReference>
<dbReference type="PANTHER" id="PTHR30098">
    <property type="entry name" value="LEUCYL/PHENYLALANYL-TRNA--PROTEIN TRANSFERASE"/>
    <property type="match status" value="1"/>
</dbReference>
<evidence type="ECO:0000313" key="5">
    <source>
        <dbReference type="EMBL" id="KNC80673.1"/>
    </source>
</evidence>
<dbReference type="EMBL" id="KQ242121">
    <property type="protein sequence ID" value="KNC80673.1"/>
    <property type="molecule type" value="Genomic_DNA"/>
</dbReference>
<evidence type="ECO:0000256" key="1">
    <source>
        <dbReference type="ARBA" id="ARBA00022490"/>
    </source>
</evidence>
<evidence type="ECO:0000313" key="6">
    <source>
        <dbReference type="Proteomes" id="UP000054560"/>
    </source>
</evidence>
<accession>A0A0L0FXJ6</accession>
<gene>
    <name evidence="5" type="ORF">SARC_06987</name>
</gene>
<keyword evidence="6" id="KW-1185">Reference proteome</keyword>
<dbReference type="GO" id="GO:0005737">
    <property type="term" value="C:cytoplasm"/>
    <property type="evidence" value="ECO:0007669"/>
    <property type="project" value="TreeGrafter"/>
</dbReference>
<dbReference type="eggNOG" id="ENOG502RQIP">
    <property type="taxonomic scope" value="Eukaryota"/>
</dbReference>
<dbReference type="Proteomes" id="UP000054560">
    <property type="component" value="Unassembled WGS sequence"/>
</dbReference>
<dbReference type="SUPFAM" id="SSF55729">
    <property type="entry name" value="Acyl-CoA N-acyltransferases (Nat)"/>
    <property type="match status" value="2"/>
</dbReference>
<evidence type="ECO:0000256" key="3">
    <source>
        <dbReference type="ARBA" id="ARBA00023315"/>
    </source>
</evidence>
<reference evidence="5 6" key="1">
    <citation type="submission" date="2011-02" db="EMBL/GenBank/DDBJ databases">
        <title>The Genome Sequence of Sphaeroforma arctica JP610.</title>
        <authorList>
            <consortium name="The Broad Institute Genome Sequencing Platform"/>
            <person name="Russ C."/>
            <person name="Cuomo C."/>
            <person name="Young S.K."/>
            <person name="Zeng Q."/>
            <person name="Gargeya S."/>
            <person name="Alvarado L."/>
            <person name="Berlin A."/>
            <person name="Chapman S.B."/>
            <person name="Chen Z."/>
            <person name="Freedman E."/>
            <person name="Gellesch M."/>
            <person name="Goldberg J."/>
            <person name="Griggs A."/>
            <person name="Gujja S."/>
            <person name="Heilman E."/>
            <person name="Heiman D."/>
            <person name="Howarth C."/>
            <person name="Mehta T."/>
            <person name="Neiman D."/>
            <person name="Pearson M."/>
            <person name="Roberts A."/>
            <person name="Saif S."/>
            <person name="Shea T."/>
            <person name="Shenoy N."/>
            <person name="Sisk P."/>
            <person name="Stolte C."/>
            <person name="Sykes S."/>
            <person name="White J."/>
            <person name="Yandava C."/>
            <person name="Burger G."/>
            <person name="Gray M.W."/>
            <person name="Holland P.W.H."/>
            <person name="King N."/>
            <person name="Lang F.B.F."/>
            <person name="Roger A.J."/>
            <person name="Ruiz-Trillo I."/>
            <person name="Haas B."/>
            <person name="Nusbaum C."/>
            <person name="Birren B."/>
        </authorList>
    </citation>
    <scope>NUCLEOTIDE SEQUENCE [LARGE SCALE GENOMIC DNA]</scope>
    <source>
        <strain evidence="5 6">JP610</strain>
    </source>
</reference>
<sequence>MIMLQSGDLHVSKNVKKKGKKYRLTIDTAFDEIIRRCHAYHDSCWLRKPLVDAFRKLHVALPSCFPIQEDKPNAKDKTIHKHTHTQTHTQTPQNPSPDRMDINTAQINSRDKIRVRTIELWDKNGEHLVAGEIGYTLGRTYTSLSGFTCESGSGTVQCIALGRLLERCGYTYWDLGMSMAYKLSMGAKNLPRLKFLDRLAEERDKEPEKSITCMLGTKANDIIAK</sequence>
<evidence type="ECO:0000256" key="4">
    <source>
        <dbReference type="SAM" id="MobiDB-lite"/>
    </source>
</evidence>
<keyword evidence="2" id="KW-0808">Transferase</keyword>
<proteinExistence type="predicted"/>